<dbReference type="RefSeq" id="WP_069446054.1">
    <property type="nucleotide sequence ID" value="NZ_MDCJ01000002.1"/>
</dbReference>
<reference evidence="1 2" key="1">
    <citation type="submission" date="2016-08" db="EMBL/GenBank/DDBJ databases">
        <title>Genome sequencing of Vibrio scophthalmi strain FP3289, an isolated from Paralichthys olivaceus.</title>
        <authorList>
            <person name="Han H.-J."/>
        </authorList>
    </citation>
    <scope>NUCLEOTIDE SEQUENCE [LARGE SCALE GENOMIC DNA]</scope>
    <source>
        <strain evidence="1 2">FP3289</strain>
    </source>
</reference>
<proteinExistence type="predicted"/>
<name>A0A1E3WLH8_9VIBR</name>
<evidence type="ECO:0000313" key="2">
    <source>
        <dbReference type="Proteomes" id="UP000095131"/>
    </source>
</evidence>
<accession>A0A1E3WLH8</accession>
<evidence type="ECO:0000313" key="1">
    <source>
        <dbReference type="EMBL" id="ODS10357.1"/>
    </source>
</evidence>
<gene>
    <name evidence="1" type="ORF">VSF3289_00612</name>
</gene>
<comment type="caution">
    <text evidence="1">The sequence shown here is derived from an EMBL/GenBank/DDBJ whole genome shotgun (WGS) entry which is preliminary data.</text>
</comment>
<dbReference type="Proteomes" id="UP000095131">
    <property type="component" value="Unassembled WGS sequence"/>
</dbReference>
<organism evidence="1 2">
    <name type="scientific">Vibrio scophthalmi</name>
    <dbReference type="NCBI Taxonomy" id="45658"/>
    <lineage>
        <taxon>Bacteria</taxon>
        <taxon>Pseudomonadati</taxon>
        <taxon>Pseudomonadota</taxon>
        <taxon>Gammaproteobacteria</taxon>
        <taxon>Vibrionales</taxon>
        <taxon>Vibrionaceae</taxon>
        <taxon>Vibrio</taxon>
    </lineage>
</organism>
<protein>
    <submittedName>
        <fullName evidence="1">Uncharacterized protein</fullName>
    </submittedName>
</protein>
<dbReference type="EMBL" id="MDCJ01000002">
    <property type="protein sequence ID" value="ODS10357.1"/>
    <property type="molecule type" value="Genomic_DNA"/>
</dbReference>
<sequence>MMTEQDFIETDITADNIHDFQNVEVVCHSEECEGGLIVQMRLIESDEYTKLECPACGEVFCEVWNGWREDFLDEI</sequence>
<dbReference type="AlphaFoldDB" id="A0A1E3WLH8"/>